<organism evidence="21 22">
    <name type="scientific">Marinomonas aquimarina</name>
    <dbReference type="NCBI Taxonomy" id="295068"/>
    <lineage>
        <taxon>Bacteria</taxon>
        <taxon>Pseudomonadati</taxon>
        <taxon>Pseudomonadota</taxon>
        <taxon>Gammaproteobacteria</taxon>
        <taxon>Oceanospirillales</taxon>
        <taxon>Oceanospirillaceae</taxon>
        <taxon>Marinomonas</taxon>
    </lineage>
</organism>
<evidence type="ECO:0000256" key="12">
    <source>
        <dbReference type="ARBA" id="ARBA00022801"/>
    </source>
</evidence>
<evidence type="ECO:0000256" key="2">
    <source>
        <dbReference type="ARBA" id="ARBA00001604"/>
    </source>
</evidence>
<name>A0A1A8T6J0_9GAMM</name>
<dbReference type="Proteomes" id="UP000092627">
    <property type="component" value="Unassembled WGS sequence"/>
</dbReference>
<dbReference type="InterPro" id="IPR036541">
    <property type="entry name" value="PLipase_A1_sf"/>
</dbReference>
<feature type="binding site" description="in dimeric form" evidence="19">
    <location>
        <position position="151"/>
    </location>
    <ligand>
        <name>Ca(2+)</name>
        <dbReference type="ChEBI" id="CHEBI:29108"/>
        <label>1</label>
    </ligand>
</feature>
<evidence type="ECO:0000256" key="13">
    <source>
        <dbReference type="ARBA" id="ARBA00022837"/>
    </source>
</evidence>
<dbReference type="GO" id="GO:0009279">
    <property type="term" value="C:cell outer membrane"/>
    <property type="evidence" value="ECO:0007669"/>
    <property type="project" value="UniProtKB-SubCell"/>
</dbReference>
<evidence type="ECO:0000256" key="4">
    <source>
        <dbReference type="ARBA" id="ARBA00011702"/>
    </source>
</evidence>
<evidence type="ECO:0000256" key="18">
    <source>
        <dbReference type="PIRSR" id="PIRSR603187-1"/>
    </source>
</evidence>
<feature type="chain" id="PRO_5019619521" description="Phospholipase A1" evidence="20">
    <location>
        <begin position="23"/>
        <end position="321"/>
    </location>
</feature>
<comment type="catalytic activity">
    <reaction evidence="2 20">
        <text>a 1,2-diacyl-sn-glycero-3-phosphocholine + H2O = a 1-acyl-sn-glycero-3-phosphocholine + a fatty acid + H(+)</text>
        <dbReference type="Rhea" id="RHEA:15801"/>
        <dbReference type="ChEBI" id="CHEBI:15377"/>
        <dbReference type="ChEBI" id="CHEBI:15378"/>
        <dbReference type="ChEBI" id="CHEBI:28868"/>
        <dbReference type="ChEBI" id="CHEBI:57643"/>
        <dbReference type="ChEBI" id="CHEBI:58168"/>
        <dbReference type="EC" id="3.1.1.4"/>
    </reaction>
</comment>
<dbReference type="PRINTS" id="PR01486">
    <property type="entry name" value="PHPHLIPASEA1"/>
</dbReference>
<reference evidence="21 22" key="1">
    <citation type="submission" date="2016-06" db="EMBL/GenBank/DDBJ databases">
        <authorList>
            <person name="Kjaerup R.B."/>
            <person name="Dalgaard T.S."/>
            <person name="Juul-Madsen H.R."/>
        </authorList>
    </citation>
    <scope>NUCLEOTIDE SEQUENCE [LARGE SCALE GENOMIC DNA]</scope>
    <source>
        <strain evidence="21 22">CECT 5080</strain>
    </source>
</reference>
<feature type="active site" description="Nucleophile" evidence="18">
    <location>
        <position position="191"/>
    </location>
</feature>
<comment type="function">
    <text evidence="20">Hydrolysis of phosphatidylcholine with phospholipase A2 (EC 3.1.1.4) and phospholipase A1 (EC 3.1.1.32) activities.</text>
</comment>
<keyword evidence="13 19" id="KW-0106">Calcium</keyword>
<dbReference type="GO" id="GO:0016042">
    <property type="term" value="P:lipid catabolic process"/>
    <property type="evidence" value="ECO:0007669"/>
    <property type="project" value="UniProtKB-KW"/>
</dbReference>
<evidence type="ECO:0000313" key="21">
    <source>
        <dbReference type="EMBL" id="SBS26924.1"/>
    </source>
</evidence>
<keyword evidence="16" id="KW-0472">Membrane</keyword>
<evidence type="ECO:0000256" key="10">
    <source>
        <dbReference type="ARBA" id="ARBA00022723"/>
    </source>
</evidence>
<dbReference type="RefSeq" id="WP_067211721.1">
    <property type="nucleotide sequence ID" value="NZ_FLOC01000002.1"/>
</dbReference>
<feature type="binding site" description="in dimeric form" evidence="19">
    <location>
        <position position="194"/>
    </location>
    <ligand>
        <name>Ca(2+)</name>
        <dbReference type="ChEBI" id="CHEBI:29108"/>
        <label>1</label>
    </ligand>
</feature>
<keyword evidence="14 20" id="KW-0442">Lipid degradation</keyword>
<sequence length="321" mass="36553">MNWQQVSVLMLGLGLFSQVGVAASSPVTLDDIETPEQNSIEPEAPEPIAERARKANGMIEQRVQYEERSAGDPFVLTAHKPNYFLPIYYTGKSGDRGSYYNVDSEQLQDTEFKFQVSLKFPVAKGVLGRDSKLWFAYTQESYWQAYNSKISAPFRDTSYEPEAFITTQPKLDMSFFGAKLSHINYGVVHQSNGRGEPLSRSWNRVYADFIFEHQNTVVSIKPWYRIPESEADDDNADIEDYLGHGELTVVHVVNDVTFDVLLRNNLDFADNHGAVRLGVSFPMWGKVRGYAQYFEGYGQSLLDYDNYTRSFGIGFMLSNWL</sequence>
<keyword evidence="9" id="KW-0812">Transmembrane</keyword>
<evidence type="ECO:0000256" key="5">
    <source>
        <dbReference type="ARBA" id="ARBA00013179"/>
    </source>
</evidence>
<dbReference type="GO" id="GO:0008970">
    <property type="term" value="F:phospholipase A1 activity"/>
    <property type="evidence" value="ECO:0007669"/>
    <property type="project" value="UniProtKB-EC"/>
</dbReference>
<dbReference type="SUPFAM" id="SSF56931">
    <property type="entry name" value="Outer membrane phospholipase A (OMPLA)"/>
    <property type="match status" value="1"/>
</dbReference>
<evidence type="ECO:0000256" key="17">
    <source>
        <dbReference type="ARBA" id="ARBA00023237"/>
    </source>
</evidence>
<comment type="subunit">
    <text evidence="4 20">Homodimer; dimerization is reversible, and the dimeric form is the active one.</text>
</comment>
<evidence type="ECO:0000256" key="9">
    <source>
        <dbReference type="ARBA" id="ARBA00022692"/>
    </source>
</evidence>
<dbReference type="GO" id="GO:0004623">
    <property type="term" value="F:phospholipase A2 activity"/>
    <property type="evidence" value="ECO:0007669"/>
    <property type="project" value="UniProtKB-EC"/>
</dbReference>
<comment type="cofactor">
    <cofactor evidence="20">
        <name>Ca(2+)</name>
        <dbReference type="ChEBI" id="CHEBI:29108"/>
    </cofactor>
    <text evidence="20">Binds 1 Ca(2+) ion per monomer. In the dimeric form the Ca(2+) is bound by different amino acids with binding of each Ca(2+) shared with ligands coming from each monomer. The Ca(2+) ion may have a role in catalysis.</text>
</comment>
<proteinExistence type="inferred from homology"/>
<feature type="binding site" description="in dimeric form" evidence="19">
    <location>
        <position position="234"/>
    </location>
    <ligand>
        <name>Ca(2+)</name>
        <dbReference type="ChEBI" id="CHEBI:29108"/>
        <label>1</label>
    </ligand>
</feature>
<dbReference type="AlphaFoldDB" id="A0A1A8T6J0"/>
<evidence type="ECO:0000256" key="6">
    <source>
        <dbReference type="ARBA" id="ARBA00013278"/>
    </source>
</evidence>
<evidence type="ECO:0000256" key="15">
    <source>
        <dbReference type="ARBA" id="ARBA00023098"/>
    </source>
</evidence>
<dbReference type="Pfam" id="PF02253">
    <property type="entry name" value="PLA1"/>
    <property type="match status" value="1"/>
</dbReference>
<evidence type="ECO:0000256" key="7">
    <source>
        <dbReference type="ARBA" id="ARBA00021726"/>
    </source>
</evidence>
<dbReference type="GO" id="GO:0005509">
    <property type="term" value="F:calcium ion binding"/>
    <property type="evidence" value="ECO:0007669"/>
    <property type="project" value="TreeGrafter"/>
</dbReference>
<keyword evidence="12 20" id="KW-0378">Hydrolase</keyword>
<dbReference type="CDD" id="cd00541">
    <property type="entry name" value="OMPLA"/>
    <property type="match status" value="1"/>
</dbReference>
<dbReference type="STRING" id="295068.MAQ5080_00668"/>
<evidence type="ECO:0000256" key="3">
    <source>
        <dbReference type="ARBA" id="ARBA00010525"/>
    </source>
</evidence>
<evidence type="ECO:0000256" key="20">
    <source>
        <dbReference type="RuleBase" id="RU366027"/>
    </source>
</evidence>
<dbReference type="PANTHER" id="PTHR40457">
    <property type="entry name" value="PHOSPHOLIPASE A1"/>
    <property type="match status" value="1"/>
</dbReference>
<evidence type="ECO:0000313" key="22">
    <source>
        <dbReference type="Proteomes" id="UP000092627"/>
    </source>
</evidence>
<evidence type="ECO:0000256" key="19">
    <source>
        <dbReference type="PIRSR" id="PIRSR603187-2"/>
    </source>
</evidence>
<keyword evidence="10 19" id="KW-0479">Metal-binding</keyword>
<evidence type="ECO:0000256" key="14">
    <source>
        <dbReference type="ARBA" id="ARBA00022963"/>
    </source>
</evidence>
<keyword evidence="17 20" id="KW-0998">Cell outer membrane</keyword>
<dbReference type="Gene3D" id="2.40.230.10">
    <property type="entry name" value="Phospholipase A1"/>
    <property type="match status" value="1"/>
</dbReference>
<gene>
    <name evidence="21" type="primary">pldA</name>
    <name evidence="21" type="ORF">MAQ5080_00668</name>
</gene>
<evidence type="ECO:0000256" key="16">
    <source>
        <dbReference type="ARBA" id="ARBA00023136"/>
    </source>
</evidence>
<feature type="binding site" description="in dimeric form" evidence="19">
    <location>
        <position position="199"/>
    </location>
    <ligand>
        <name>Ca(2+)</name>
        <dbReference type="ChEBI" id="CHEBI:29108"/>
        <label>1</label>
    </ligand>
</feature>
<dbReference type="EC" id="3.1.1.4" evidence="6 20"/>
<comment type="similarity">
    <text evidence="3 20">Belongs to the phospholipase A1 family.</text>
</comment>
<dbReference type="EMBL" id="FLOC01000002">
    <property type="protein sequence ID" value="SBS26924.1"/>
    <property type="molecule type" value="Genomic_DNA"/>
</dbReference>
<dbReference type="PANTHER" id="PTHR40457:SF1">
    <property type="entry name" value="PHOSPHOLIPASE A1"/>
    <property type="match status" value="1"/>
</dbReference>
<comment type="catalytic activity">
    <reaction evidence="1 20">
        <text>a 1,2-diacyl-sn-glycero-3-phosphocholine + H2O = a 2-acyl-sn-glycero-3-phosphocholine + a fatty acid + H(+)</text>
        <dbReference type="Rhea" id="RHEA:18689"/>
        <dbReference type="ChEBI" id="CHEBI:15377"/>
        <dbReference type="ChEBI" id="CHEBI:15378"/>
        <dbReference type="ChEBI" id="CHEBI:28868"/>
        <dbReference type="ChEBI" id="CHEBI:57643"/>
        <dbReference type="ChEBI" id="CHEBI:57875"/>
        <dbReference type="EC" id="3.1.1.32"/>
    </reaction>
</comment>
<comment type="subcellular location">
    <subcellularLocation>
        <location evidence="20">Cell outer membrane</location>
        <topology evidence="20">Multi-pass membrane protein</topology>
    </subcellularLocation>
    <text evidence="20">One of the very few enzymes located there.</text>
</comment>
<feature type="signal peptide" evidence="20">
    <location>
        <begin position="1"/>
        <end position="22"/>
    </location>
</feature>
<feature type="active site" description="Proton acceptor" evidence="18">
    <location>
        <position position="189"/>
    </location>
</feature>
<evidence type="ECO:0000256" key="1">
    <source>
        <dbReference type="ARBA" id="ARBA00000111"/>
    </source>
</evidence>
<evidence type="ECO:0000256" key="11">
    <source>
        <dbReference type="ARBA" id="ARBA00022729"/>
    </source>
</evidence>
<dbReference type="InterPro" id="IPR003187">
    <property type="entry name" value="PLipase_A1"/>
</dbReference>
<keyword evidence="11 20" id="KW-0732">Signal</keyword>
<accession>A0A1A8T6J0</accession>
<keyword evidence="8" id="KW-1134">Transmembrane beta strand</keyword>
<keyword evidence="15 20" id="KW-0443">Lipid metabolism</keyword>
<protein>
    <recommendedName>
        <fullName evidence="7 20">Phospholipase A1</fullName>
        <ecNumber evidence="5 20">3.1.1.32</ecNumber>
        <ecNumber evidence="6 20">3.1.1.4</ecNumber>
    </recommendedName>
    <alternativeName>
        <fullName evidence="20">Phosphatidylcholine 1-acylhydrolase</fullName>
    </alternativeName>
</protein>
<dbReference type="EC" id="3.1.1.32" evidence="5 20"/>
<evidence type="ECO:0000256" key="8">
    <source>
        <dbReference type="ARBA" id="ARBA00022452"/>
    </source>
</evidence>
<keyword evidence="22" id="KW-1185">Reference proteome</keyword>